<dbReference type="Gene3D" id="1.25.40.390">
    <property type="match status" value="1"/>
</dbReference>
<comment type="caution">
    <text evidence="8">The sequence shown here is derived from an EMBL/GenBank/DDBJ whole genome shotgun (WGS) entry which is preliminary data.</text>
</comment>
<feature type="domain" description="SusD-like N-terminal" evidence="7">
    <location>
        <begin position="66"/>
        <end position="206"/>
    </location>
</feature>
<comment type="similarity">
    <text evidence="2">Belongs to the SusD family.</text>
</comment>
<evidence type="ECO:0000256" key="5">
    <source>
        <dbReference type="ARBA" id="ARBA00023237"/>
    </source>
</evidence>
<comment type="subcellular location">
    <subcellularLocation>
        <location evidence="1">Cell outer membrane</location>
    </subcellularLocation>
</comment>
<evidence type="ECO:0000256" key="3">
    <source>
        <dbReference type="ARBA" id="ARBA00022729"/>
    </source>
</evidence>
<dbReference type="EMBL" id="JACNYL010000007">
    <property type="protein sequence ID" value="MBD1423923.1"/>
    <property type="molecule type" value="Genomic_DNA"/>
</dbReference>
<dbReference type="PROSITE" id="PS51257">
    <property type="entry name" value="PROKAR_LIPOPROTEIN"/>
    <property type="match status" value="1"/>
</dbReference>
<name>A0ABR7XXZ1_9SPHI</name>
<dbReference type="InterPro" id="IPR033985">
    <property type="entry name" value="SusD-like_N"/>
</dbReference>
<evidence type="ECO:0000259" key="7">
    <source>
        <dbReference type="Pfam" id="PF14322"/>
    </source>
</evidence>
<proteinExistence type="inferred from homology"/>
<organism evidence="8 9">
    <name type="scientific">Sphingobacterium chuzhouense</name>
    <dbReference type="NCBI Taxonomy" id="1742264"/>
    <lineage>
        <taxon>Bacteria</taxon>
        <taxon>Pseudomonadati</taxon>
        <taxon>Bacteroidota</taxon>
        <taxon>Sphingobacteriia</taxon>
        <taxon>Sphingobacteriales</taxon>
        <taxon>Sphingobacteriaceae</taxon>
        <taxon>Sphingobacterium</taxon>
    </lineage>
</organism>
<dbReference type="Proteomes" id="UP000651112">
    <property type="component" value="Unassembled WGS sequence"/>
</dbReference>
<keyword evidence="9" id="KW-1185">Reference proteome</keyword>
<evidence type="ECO:0000313" key="9">
    <source>
        <dbReference type="Proteomes" id="UP000651112"/>
    </source>
</evidence>
<evidence type="ECO:0000256" key="2">
    <source>
        <dbReference type="ARBA" id="ARBA00006275"/>
    </source>
</evidence>
<evidence type="ECO:0000256" key="1">
    <source>
        <dbReference type="ARBA" id="ARBA00004442"/>
    </source>
</evidence>
<evidence type="ECO:0000256" key="4">
    <source>
        <dbReference type="ARBA" id="ARBA00023136"/>
    </source>
</evidence>
<dbReference type="SUPFAM" id="SSF48452">
    <property type="entry name" value="TPR-like"/>
    <property type="match status" value="1"/>
</dbReference>
<keyword evidence="3" id="KW-0732">Signal</keyword>
<gene>
    <name evidence="8" type="ORF">H8B21_20370</name>
</gene>
<reference evidence="8 9" key="1">
    <citation type="submission" date="2020-08" db="EMBL/GenBank/DDBJ databases">
        <title>Sphingobacterium sp. DN00404 isolated from aquaculture water.</title>
        <authorList>
            <person name="Zhang M."/>
        </authorList>
    </citation>
    <scope>NUCLEOTIDE SEQUENCE [LARGE SCALE GENOMIC DNA]</scope>
    <source>
        <strain evidence="8 9">KCTC 42746</strain>
    </source>
</reference>
<dbReference type="Pfam" id="PF07980">
    <property type="entry name" value="SusD_RagB"/>
    <property type="match status" value="1"/>
</dbReference>
<keyword evidence="4" id="KW-0472">Membrane</keyword>
<feature type="domain" description="RagB/SusD" evidence="6">
    <location>
        <begin position="338"/>
        <end position="611"/>
    </location>
</feature>
<sequence>MENVLIKKLIYRFCLISLLAWGGCQKNYFDTQPDNILTIDKIFVNRGQTEKWLAGIYTFVPNIWNYESFVTPYTLTTDELDASNWVNPAINSGALNAANASLKFLDYYESIRKASIFLENIDRNQEIKDLVNGSEIIQQYKGEARFLRAYYYWLMMKEVGPVAIAPLHSSSPDDDLQIPRSSWDECVDFVLSEIAFAKEDLPLNNYAMGSDTELDPARIGRINQIIATAVESQILLFHASPLYNGNSEMSDFRNFDGKQLIAQQYDPNRWRRAADAAKEAIDIAESNGKQLYKVSDSDPFRAAFLSCRNLYWDGANIEGIWLRTESGMSGWERRVAPRSVEGTGYAGFSVVQRLVDDFRLQDGSSIHSNPSYVENEYTTTATPYYVSGTNKMYTNREPRFYVDITFNGAVNPGVSKSGAANARVELFYTGSSGKAGEPRNWPTTGYIARKNIPPNYVAPSTSVARPTILIRLAELYLNYVEALNEAEPDHPDVVKYLNAVRERGGLPPIEESLGQAQMREEIRLERRIELCFEGHRYFDVRRWKVADKPGSEQGGAFYGMDINEGTSLSDPKFHQRTLVFRRANWQKRFYFMPYGQREIDRNRVLVNPPGY</sequence>
<keyword evidence="5" id="KW-0998">Cell outer membrane</keyword>
<dbReference type="InterPro" id="IPR012944">
    <property type="entry name" value="SusD_RagB_dom"/>
</dbReference>
<evidence type="ECO:0000259" key="6">
    <source>
        <dbReference type="Pfam" id="PF07980"/>
    </source>
</evidence>
<dbReference type="Pfam" id="PF14322">
    <property type="entry name" value="SusD-like_3"/>
    <property type="match status" value="1"/>
</dbReference>
<evidence type="ECO:0000313" key="8">
    <source>
        <dbReference type="EMBL" id="MBD1423923.1"/>
    </source>
</evidence>
<dbReference type="InterPro" id="IPR011990">
    <property type="entry name" value="TPR-like_helical_dom_sf"/>
</dbReference>
<protein>
    <submittedName>
        <fullName evidence="8">RagB/SusD family nutrient uptake outer membrane protein</fullName>
    </submittedName>
</protein>
<accession>A0ABR7XXZ1</accession>
<dbReference type="RefSeq" id="WP_190315698.1">
    <property type="nucleotide sequence ID" value="NZ_JACNYL010000007.1"/>
</dbReference>